<dbReference type="Gene3D" id="3.90.380.10">
    <property type="entry name" value="Naphthalene 1,2-dioxygenase Alpha Subunit, Chain A, domain 1"/>
    <property type="match status" value="1"/>
</dbReference>
<evidence type="ECO:0000256" key="3">
    <source>
        <dbReference type="ARBA" id="ARBA00022723"/>
    </source>
</evidence>
<dbReference type="CDD" id="cd08886">
    <property type="entry name" value="RHO_alpha_C_2"/>
    <property type="match status" value="1"/>
</dbReference>
<accession>A0A160TVX3</accession>
<dbReference type="EMBL" id="CZRL01000120">
    <property type="protein sequence ID" value="CUS55083.1"/>
    <property type="molecule type" value="Genomic_DNA"/>
</dbReference>
<name>A0A160TVX3_9ZZZZ</name>
<sequence length="381" mass="43551">MTATPLTHADIDHIGRGYDPVATRSSSIHSDSYRDNRFLTIEREQVFHRTWQFVCHEEKLRQPGSYVTASLQGQSIFVARDTEGSLQAFYNVCQHRGHELLQGEGITSTITCPYHAWVYDLNGSLRRARRSELIENFRENDIRLQSIQVEIFCHLVFVNLDPDASTLAEQSGDLAQEITAYAPDLGELTFAHRLSYRLKANWKAVVDNFLECYHCPVAHKDFVTLVEMDTYQVKTHGIYSSHMAKAGRTENQAYGIDDVSVTDHAVWYLWPNITLMRYPGRGNFMVWRIIPVNAEETHEEFDFFFETDTPTDAEMEAIRFIDDVLQPEDIGLVESVQRGMQTPAFNQGRYVVDPTGSGLSEHGVHHFHGLVLDAYRRACSP</sequence>
<dbReference type="InterPro" id="IPR015879">
    <property type="entry name" value="Ring_hydroxy_dOase_asu_C_dom"/>
</dbReference>
<evidence type="ECO:0000256" key="4">
    <source>
        <dbReference type="ARBA" id="ARBA00023002"/>
    </source>
</evidence>
<keyword evidence="5" id="KW-0408">Iron</keyword>
<dbReference type="GO" id="GO:0005506">
    <property type="term" value="F:iron ion binding"/>
    <property type="evidence" value="ECO:0007669"/>
    <property type="project" value="InterPro"/>
</dbReference>
<dbReference type="GO" id="GO:0051537">
    <property type="term" value="F:2 iron, 2 sulfur cluster binding"/>
    <property type="evidence" value="ECO:0007669"/>
    <property type="project" value="UniProtKB-KW"/>
</dbReference>
<dbReference type="AlphaFoldDB" id="A0A160TVX3"/>
<organism evidence="8">
    <name type="scientific">hydrothermal vent metagenome</name>
    <dbReference type="NCBI Taxonomy" id="652676"/>
    <lineage>
        <taxon>unclassified sequences</taxon>
        <taxon>metagenomes</taxon>
        <taxon>ecological metagenomes</taxon>
    </lineage>
</organism>
<dbReference type="GO" id="GO:0018623">
    <property type="term" value="F:benzoate 1,2-dioxygenase activity"/>
    <property type="evidence" value="ECO:0007669"/>
    <property type="project" value="UniProtKB-EC"/>
</dbReference>
<dbReference type="InterPro" id="IPR036922">
    <property type="entry name" value="Rieske_2Fe-2S_sf"/>
</dbReference>
<dbReference type="SUPFAM" id="SSF55961">
    <property type="entry name" value="Bet v1-like"/>
    <property type="match status" value="1"/>
</dbReference>
<dbReference type="CDD" id="cd03469">
    <property type="entry name" value="Rieske_RO_Alpha_N"/>
    <property type="match status" value="1"/>
</dbReference>
<dbReference type="Pfam" id="PF00848">
    <property type="entry name" value="Ring_hydroxyl_A"/>
    <property type="match status" value="1"/>
</dbReference>
<dbReference type="PRINTS" id="PR00090">
    <property type="entry name" value="RNGDIOXGNASE"/>
</dbReference>
<evidence type="ECO:0000256" key="6">
    <source>
        <dbReference type="ARBA" id="ARBA00023014"/>
    </source>
</evidence>
<protein>
    <submittedName>
        <fullName evidence="8">Benzoate 1,2-dioxygenase</fullName>
        <ecNumber evidence="8">1.14.12.10</ecNumber>
    </submittedName>
</protein>
<dbReference type="InterPro" id="IPR001663">
    <property type="entry name" value="Rng_hydr_dOase-A"/>
</dbReference>
<dbReference type="SUPFAM" id="SSF50022">
    <property type="entry name" value="ISP domain"/>
    <property type="match status" value="1"/>
</dbReference>
<evidence type="ECO:0000313" key="8">
    <source>
        <dbReference type="EMBL" id="CUS55083.1"/>
    </source>
</evidence>
<dbReference type="Gene3D" id="2.102.10.10">
    <property type="entry name" value="Rieske [2Fe-2S] iron-sulphur domain"/>
    <property type="match status" value="1"/>
</dbReference>
<evidence type="ECO:0000259" key="7">
    <source>
        <dbReference type="PROSITE" id="PS51296"/>
    </source>
</evidence>
<dbReference type="PROSITE" id="PS51296">
    <property type="entry name" value="RIESKE"/>
    <property type="match status" value="1"/>
</dbReference>
<dbReference type="PANTHER" id="PTHR43756">
    <property type="entry name" value="CHOLINE MONOOXYGENASE, CHLOROPLASTIC"/>
    <property type="match status" value="1"/>
</dbReference>
<comment type="cofactor">
    <cofactor evidence="1">
        <name>Fe cation</name>
        <dbReference type="ChEBI" id="CHEBI:24875"/>
    </cofactor>
</comment>
<reference evidence="8" key="1">
    <citation type="submission" date="2015-10" db="EMBL/GenBank/DDBJ databases">
        <authorList>
            <person name="Gilbert D.G."/>
        </authorList>
    </citation>
    <scope>NUCLEOTIDE SEQUENCE</scope>
</reference>
<dbReference type="Pfam" id="PF00355">
    <property type="entry name" value="Rieske"/>
    <property type="match status" value="1"/>
</dbReference>
<evidence type="ECO:0000256" key="2">
    <source>
        <dbReference type="ARBA" id="ARBA00022714"/>
    </source>
</evidence>
<keyword evidence="6" id="KW-0411">Iron-sulfur</keyword>
<gene>
    <name evidence="8" type="ORF">MGWOODY_XGa2151</name>
</gene>
<keyword evidence="3" id="KW-0479">Metal-binding</keyword>
<keyword evidence="8" id="KW-0223">Dioxygenase</keyword>
<keyword evidence="2" id="KW-0001">2Fe-2S</keyword>
<dbReference type="EC" id="1.14.12.10" evidence="8"/>
<evidence type="ECO:0000256" key="5">
    <source>
        <dbReference type="ARBA" id="ARBA00023004"/>
    </source>
</evidence>
<evidence type="ECO:0000256" key="1">
    <source>
        <dbReference type="ARBA" id="ARBA00001962"/>
    </source>
</evidence>
<dbReference type="PANTHER" id="PTHR43756:SF5">
    <property type="entry name" value="CHOLINE MONOOXYGENASE, CHLOROPLASTIC"/>
    <property type="match status" value="1"/>
</dbReference>
<feature type="domain" description="Rieske" evidence="7">
    <location>
        <begin position="51"/>
        <end position="158"/>
    </location>
</feature>
<proteinExistence type="predicted"/>
<dbReference type="InterPro" id="IPR017941">
    <property type="entry name" value="Rieske_2Fe-2S"/>
</dbReference>
<keyword evidence="4 8" id="KW-0560">Oxidoreductase</keyword>